<feature type="domain" description="Amino acid permease/ SLC12A" evidence="7">
    <location>
        <begin position="105"/>
        <end position="187"/>
    </location>
</feature>
<keyword evidence="3 6" id="KW-1133">Transmembrane helix</keyword>
<reference evidence="9" key="1">
    <citation type="submission" date="2021-02" db="EMBL/GenBank/DDBJ databases">
        <authorList>
            <person name="Nowell W R."/>
        </authorList>
    </citation>
    <scope>NUCLEOTIDE SEQUENCE</scope>
</reference>
<dbReference type="GO" id="GO:0015379">
    <property type="term" value="F:potassium:chloride symporter activity"/>
    <property type="evidence" value="ECO:0007669"/>
    <property type="project" value="TreeGrafter"/>
</dbReference>
<dbReference type="Proteomes" id="UP000681722">
    <property type="component" value="Unassembled WGS sequence"/>
</dbReference>
<dbReference type="InterPro" id="IPR004842">
    <property type="entry name" value="SLC12A_fam"/>
</dbReference>
<keyword evidence="4 6" id="KW-0472">Membrane</keyword>
<accession>A0A814M201</accession>
<gene>
    <name evidence="9" type="ORF">GPM918_LOCUS17414</name>
    <name evidence="10" type="ORF">SRO942_LOCUS17412</name>
</gene>
<dbReference type="Proteomes" id="UP000663829">
    <property type="component" value="Unassembled WGS sequence"/>
</dbReference>
<evidence type="ECO:0000259" key="7">
    <source>
        <dbReference type="Pfam" id="PF00324"/>
    </source>
</evidence>
<evidence type="ECO:0000256" key="4">
    <source>
        <dbReference type="ARBA" id="ARBA00023136"/>
    </source>
</evidence>
<dbReference type="InterPro" id="IPR007303">
    <property type="entry name" value="TIP41-like"/>
</dbReference>
<evidence type="ECO:0000256" key="6">
    <source>
        <dbReference type="SAM" id="Phobius"/>
    </source>
</evidence>
<feature type="domain" description="SLC12A transporter C-terminal" evidence="8">
    <location>
        <begin position="729"/>
        <end position="894"/>
    </location>
</feature>
<dbReference type="Pfam" id="PF03522">
    <property type="entry name" value="SLC12"/>
    <property type="match status" value="2"/>
</dbReference>
<feature type="domain" description="SLC12A transporter C-terminal" evidence="8">
    <location>
        <begin position="494"/>
        <end position="582"/>
    </location>
</feature>
<dbReference type="Pfam" id="PF04176">
    <property type="entry name" value="TIP41"/>
    <property type="match status" value="1"/>
</dbReference>
<comment type="caution">
    <text evidence="9">The sequence shown here is derived from an EMBL/GenBank/DDBJ whole genome shotgun (WGS) entry which is preliminary data.</text>
</comment>
<keyword evidence="11" id="KW-1185">Reference proteome</keyword>
<organism evidence="9 11">
    <name type="scientific">Didymodactylos carnosus</name>
    <dbReference type="NCBI Taxonomy" id="1234261"/>
    <lineage>
        <taxon>Eukaryota</taxon>
        <taxon>Metazoa</taxon>
        <taxon>Spiralia</taxon>
        <taxon>Gnathifera</taxon>
        <taxon>Rotifera</taxon>
        <taxon>Eurotatoria</taxon>
        <taxon>Bdelloidea</taxon>
        <taxon>Philodinida</taxon>
        <taxon>Philodinidae</taxon>
        <taxon>Didymodactylos</taxon>
    </lineage>
</organism>
<dbReference type="OrthoDB" id="2020542at2759"/>
<dbReference type="EMBL" id="CAJNOQ010004782">
    <property type="protein sequence ID" value="CAF1073821.1"/>
    <property type="molecule type" value="Genomic_DNA"/>
</dbReference>
<dbReference type="GO" id="GO:0055064">
    <property type="term" value="P:chloride ion homeostasis"/>
    <property type="evidence" value="ECO:0007669"/>
    <property type="project" value="TreeGrafter"/>
</dbReference>
<feature type="transmembrane region" description="Helical" evidence="6">
    <location>
        <begin position="172"/>
        <end position="196"/>
    </location>
</feature>
<dbReference type="InterPro" id="IPR004841">
    <property type="entry name" value="AA-permease/SLC12A_dom"/>
</dbReference>
<feature type="compositionally biased region" description="Low complexity" evidence="5">
    <location>
        <begin position="818"/>
        <end position="829"/>
    </location>
</feature>
<dbReference type="GO" id="GO:0006884">
    <property type="term" value="P:cell volume homeostasis"/>
    <property type="evidence" value="ECO:0007669"/>
    <property type="project" value="TreeGrafter"/>
</dbReference>
<name>A0A814M201_9BILA</name>
<feature type="transmembrane region" description="Helical" evidence="6">
    <location>
        <begin position="99"/>
        <end position="123"/>
    </location>
</feature>
<evidence type="ECO:0000256" key="3">
    <source>
        <dbReference type="ARBA" id="ARBA00022989"/>
    </source>
</evidence>
<evidence type="ECO:0000256" key="5">
    <source>
        <dbReference type="SAM" id="MobiDB-lite"/>
    </source>
</evidence>
<dbReference type="AlphaFoldDB" id="A0A814M201"/>
<dbReference type="PANTHER" id="PTHR11827:SF72">
    <property type="entry name" value="GH08340P"/>
    <property type="match status" value="1"/>
</dbReference>
<dbReference type="PANTHER" id="PTHR11827">
    <property type="entry name" value="SOLUTE CARRIER FAMILY 12, CATION COTRANSPORTERS"/>
    <property type="match status" value="1"/>
</dbReference>
<evidence type="ECO:0000256" key="1">
    <source>
        <dbReference type="ARBA" id="ARBA00004141"/>
    </source>
</evidence>
<evidence type="ECO:0000259" key="8">
    <source>
        <dbReference type="Pfam" id="PF03522"/>
    </source>
</evidence>
<dbReference type="InterPro" id="IPR018491">
    <property type="entry name" value="SLC12_C"/>
</dbReference>
<feature type="transmembrane region" description="Helical" evidence="6">
    <location>
        <begin position="406"/>
        <end position="439"/>
    </location>
</feature>
<dbReference type="GO" id="GO:0016020">
    <property type="term" value="C:membrane"/>
    <property type="evidence" value="ECO:0007669"/>
    <property type="project" value="UniProtKB-SubCell"/>
</dbReference>
<proteinExistence type="predicted"/>
<feature type="domain" description="Amino acid permease/ SLC12A" evidence="7">
    <location>
        <begin position="227"/>
        <end position="398"/>
    </location>
</feature>
<sequence length="1158" mass="131004">MNSVRRFHSSVARTLFSSDSPSSTFNNSRTEDFPILNRHLSSYQRFDLSGQQQDFTASVNANISDNQTTDIVEIHTSGGGGTMTPTSDSKRTLRTVPGVFCPIALSMFSIVLFMRLGFVIGHAGVLQTLLQFGLCFVILFATLLSVCAIATNGAIEGGGIYYMISRALGPEFGGAIGVLFFFANVIGNGQCVAALVEALLVNFGPGRPVAVSIPKVNTYFYSHLLPNQSTEATYTGFSSATMKENTYSNYTIDYTTGEMMNFATVFGVLFSSITGLLAGANMSGELKRPSRSIPIGSVTALLFVFFIYITETLLIAGTTSREALLNNYLFLQDINIWQPFVVIGIIASVFSACLSGLIGASRILEALAIDEIFGPVLRWIRAGTTRGGNPWAAVIPSFRYFSWHTAILGTVGSIIMCFIVSPSFASIAIGILIGLIAMLHLRDFPRASWGSISQALIFHQVRKYLLLLDPRKEHVKFWRPQMLLLVSNPRSAINLIDFVNDMKKGGLYILGHVKIGGYSEDTGDACTKEYPFWLTLIDNMKIKAFVDMTLSSSIREGVLQLIRLSGLGGLRPNTVILGFYDNIVPEDKLRSRMFSRKRWKKYGTPIGIGASTTTQQGQPSVTSASTLTLHSVNSATVMNGAEMYPIFNFEELRQENEDKELDLHSYVQIIKDALYLKKSVCLARNFHRLQKEDIELFKRKVFVDIWPVNFIFPETSTQFDVTCLYMLQLATILHMVKPWKTRATLRVFLCIDAINDNSLRTQQRLDELLRQLRINAQTRMIAWENVTSLRTNSTTQSTTTTNTSDAATLPFDIPHQNQPTQSSSSTESITQSFIDTPDSYIRGINELIRQQCDNTSCLFMYLPKPPHDKTLAQRYIRCLDLLSNDLPPVLFVHGILMSTGDQKSFIYNNQWAMVTTHGTILPSECSKRQEYEETLSTTHLPDMVFDKTTLTVTYLKSNLKLSFNVYDALKSIDMHTSDENIPKVSMSQTWIDARREQKQDLDYVKPYDWTYTTKYRGTLINNDQQQQQWHLESTEQPLNLEKLKEQEKILFYDELTLYEDELADNGISNLSCKIRCMPSGYFILLRFYMRVDGVMIRCNDTRYHYEMENDYILREYIERESEIKNLDSQVQYTTDVNQIIPYLSVKQHQLERLYFRNK</sequence>
<evidence type="ECO:0000313" key="11">
    <source>
        <dbReference type="Proteomes" id="UP000663829"/>
    </source>
</evidence>
<protein>
    <recommendedName>
        <fullName evidence="12">TIP41-like protein</fullName>
    </recommendedName>
</protein>
<dbReference type="EMBL" id="CAJOBC010004782">
    <property type="protein sequence ID" value="CAF3840591.1"/>
    <property type="molecule type" value="Genomic_DNA"/>
</dbReference>
<comment type="subcellular location">
    <subcellularLocation>
        <location evidence="1">Membrane</location>
        <topology evidence="1">Multi-pass membrane protein</topology>
    </subcellularLocation>
</comment>
<evidence type="ECO:0000313" key="10">
    <source>
        <dbReference type="EMBL" id="CAF3840591.1"/>
    </source>
</evidence>
<evidence type="ECO:0008006" key="12">
    <source>
        <dbReference type="Google" id="ProtNLM"/>
    </source>
</evidence>
<keyword evidence="2 6" id="KW-0812">Transmembrane</keyword>
<evidence type="ECO:0000256" key="2">
    <source>
        <dbReference type="ARBA" id="ARBA00022692"/>
    </source>
</evidence>
<feature type="transmembrane region" description="Helical" evidence="6">
    <location>
        <begin position="129"/>
        <end position="151"/>
    </location>
</feature>
<feature type="transmembrane region" description="Helical" evidence="6">
    <location>
        <begin position="259"/>
        <end position="280"/>
    </location>
</feature>
<feature type="compositionally biased region" description="Low complexity" evidence="5">
    <location>
        <begin position="792"/>
        <end position="809"/>
    </location>
</feature>
<dbReference type="GO" id="GO:0055075">
    <property type="term" value="P:potassium ion homeostasis"/>
    <property type="evidence" value="ECO:0007669"/>
    <property type="project" value="TreeGrafter"/>
</dbReference>
<dbReference type="Gene3D" id="1.20.1740.10">
    <property type="entry name" value="Amino acid/polyamine transporter I"/>
    <property type="match status" value="1"/>
</dbReference>
<feature type="transmembrane region" description="Helical" evidence="6">
    <location>
        <begin position="292"/>
        <end position="316"/>
    </location>
</feature>
<dbReference type="Pfam" id="PF00324">
    <property type="entry name" value="AA_permease"/>
    <property type="match status" value="2"/>
</dbReference>
<feature type="transmembrane region" description="Helical" evidence="6">
    <location>
        <begin position="336"/>
        <end position="358"/>
    </location>
</feature>
<feature type="region of interest" description="Disordered" evidence="5">
    <location>
        <begin position="792"/>
        <end position="829"/>
    </location>
</feature>
<evidence type="ECO:0000313" key="9">
    <source>
        <dbReference type="EMBL" id="CAF1073821.1"/>
    </source>
</evidence>